<accession>A0A6I0FBX2</accession>
<keyword evidence="1" id="KW-1133">Transmembrane helix</keyword>
<dbReference type="AlphaFoldDB" id="A0A6I0FBX2"/>
<evidence type="ECO:0000256" key="1">
    <source>
        <dbReference type="SAM" id="Phobius"/>
    </source>
</evidence>
<proteinExistence type="predicted"/>
<feature type="transmembrane region" description="Helical" evidence="1">
    <location>
        <begin position="207"/>
        <end position="225"/>
    </location>
</feature>
<dbReference type="Proteomes" id="UP000432715">
    <property type="component" value="Unassembled WGS sequence"/>
</dbReference>
<dbReference type="InterPro" id="IPR036259">
    <property type="entry name" value="MFS_trans_sf"/>
</dbReference>
<organism evidence="2 3">
    <name type="scientific">Alkaliphilus pronyensis</name>
    <dbReference type="NCBI Taxonomy" id="1482732"/>
    <lineage>
        <taxon>Bacteria</taxon>
        <taxon>Bacillati</taxon>
        <taxon>Bacillota</taxon>
        <taxon>Clostridia</taxon>
        <taxon>Peptostreptococcales</taxon>
        <taxon>Natronincolaceae</taxon>
        <taxon>Alkaliphilus</taxon>
    </lineage>
</organism>
<reference evidence="2 3" key="1">
    <citation type="submission" date="2019-10" db="EMBL/GenBank/DDBJ databases">
        <title>Alkaliphilus serpentinus sp. nov. and Alkaliphilus pronyensis sp. nov., two novel anaerobic alkaliphilic species isolated from the serpentinized-hosted hydrothermal field of the Prony Bay (New Caledonia).</title>
        <authorList>
            <person name="Postec A."/>
        </authorList>
    </citation>
    <scope>NUCLEOTIDE SEQUENCE [LARGE SCALE GENOMIC DNA]</scope>
    <source>
        <strain evidence="2 3">LacV</strain>
    </source>
</reference>
<name>A0A6I0FBX2_9FIRM</name>
<keyword evidence="1" id="KW-0472">Membrane</keyword>
<dbReference type="SUPFAM" id="SSF103473">
    <property type="entry name" value="MFS general substrate transporter"/>
    <property type="match status" value="1"/>
</dbReference>
<sequence>MSLLDEFYQNESSTNKETIWVFLISLIIGVVFLALFLINIDKHTLLSKIGSIYIIAMFFVLSFFTISMYWFTRKSNHNFLKPIKYIFVLISLFLIAIIFLPMTLLGLISNITKFENLPQNLSFYLLSISITLGLNFLIFPVILSGIYDIGNHVFNIYTLTIIATYFIDLILIKLFAFIRYKYQQRRDKKSPRLYKIEKFYSETKKELYVLNYALIFFTSLLLYVIKRPISLPEEVFNTLNEGIIYAFALFITYDTLKDKWKDNLSKKRFNEELVFNVISDDLKIVLIQLNNAKYTHNFNSRVVFTYPLTKIDFLLARYSKNKLCSEVLEEIIIIGTNFLDFNEVVMRCEKIMLKINAL</sequence>
<keyword evidence="1" id="KW-0812">Transmembrane</keyword>
<comment type="caution">
    <text evidence="2">The sequence shown here is derived from an EMBL/GenBank/DDBJ whole genome shotgun (WGS) entry which is preliminary data.</text>
</comment>
<feature type="transmembrane region" description="Helical" evidence="1">
    <location>
        <begin position="83"/>
        <end position="109"/>
    </location>
</feature>
<protein>
    <submittedName>
        <fullName evidence="2">Uncharacterized protein</fullName>
    </submittedName>
</protein>
<keyword evidence="3" id="KW-1185">Reference proteome</keyword>
<gene>
    <name evidence="2" type="ORF">F8154_04360</name>
</gene>
<feature type="transmembrane region" description="Helical" evidence="1">
    <location>
        <begin position="52"/>
        <end position="71"/>
    </location>
</feature>
<dbReference type="EMBL" id="WBZC01000012">
    <property type="protein sequence ID" value="KAB3536314.1"/>
    <property type="molecule type" value="Genomic_DNA"/>
</dbReference>
<evidence type="ECO:0000313" key="3">
    <source>
        <dbReference type="Proteomes" id="UP000432715"/>
    </source>
</evidence>
<feature type="transmembrane region" description="Helical" evidence="1">
    <location>
        <begin position="20"/>
        <end position="40"/>
    </location>
</feature>
<dbReference type="RefSeq" id="WP_151860370.1">
    <property type="nucleotide sequence ID" value="NZ_WBZC01000012.1"/>
</dbReference>
<feature type="transmembrane region" description="Helical" evidence="1">
    <location>
        <begin position="154"/>
        <end position="178"/>
    </location>
</feature>
<feature type="transmembrane region" description="Helical" evidence="1">
    <location>
        <begin position="237"/>
        <end position="256"/>
    </location>
</feature>
<evidence type="ECO:0000313" key="2">
    <source>
        <dbReference type="EMBL" id="KAB3536314.1"/>
    </source>
</evidence>
<feature type="transmembrane region" description="Helical" evidence="1">
    <location>
        <begin position="121"/>
        <end position="142"/>
    </location>
</feature>